<dbReference type="AlphaFoldDB" id="A0A3E0D745"/>
<evidence type="ECO:0000313" key="2">
    <source>
        <dbReference type="EMBL" id="REG78313.1"/>
    </source>
</evidence>
<accession>A0A3E0D745</accession>
<keyword evidence="3" id="KW-1185">Reference proteome</keyword>
<comment type="caution">
    <text evidence="2">The sequence shown here is derived from an EMBL/GenBank/DDBJ whole genome shotgun (WGS) entry which is preliminary data.</text>
</comment>
<reference evidence="2 3" key="1">
    <citation type="submission" date="2018-08" db="EMBL/GenBank/DDBJ databases">
        <title>Genomic Encyclopedia of Archaeal and Bacterial Type Strains, Phase II (KMG-II): from individual species to whole genera.</title>
        <authorList>
            <person name="Goeker M."/>
        </authorList>
    </citation>
    <scope>NUCLEOTIDE SEQUENCE [LARGE SCALE GENOMIC DNA]</scope>
    <source>
        <strain evidence="2 3">DSM 15986</strain>
    </source>
</reference>
<dbReference type="Proteomes" id="UP000256405">
    <property type="component" value="Unassembled WGS sequence"/>
</dbReference>
<evidence type="ECO:0000313" key="3">
    <source>
        <dbReference type="Proteomes" id="UP000256405"/>
    </source>
</evidence>
<protein>
    <submittedName>
        <fullName evidence="2">Uncharacterized protein</fullName>
    </submittedName>
</protein>
<sequence>MLFFWVQLRKLEQINRALSAKTYANGLIELISPFWLRDFHIKHLCIRNSQSGMREKSPISTTDGSKEKRSLRFLSGKKLS</sequence>
<dbReference type="EMBL" id="QUNF01000036">
    <property type="protein sequence ID" value="REG78313.1"/>
    <property type="molecule type" value="Genomic_DNA"/>
</dbReference>
<organism evidence="2 3">
    <name type="scientific">Algoriphagus antarcticus</name>
    <dbReference type="NCBI Taxonomy" id="238540"/>
    <lineage>
        <taxon>Bacteria</taxon>
        <taxon>Pseudomonadati</taxon>
        <taxon>Bacteroidota</taxon>
        <taxon>Cytophagia</taxon>
        <taxon>Cytophagales</taxon>
        <taxon>Cyclobacteriaceae</taxon>
        <taxon>Algoriphagus</taxon>
    </lineage>
</organism>
<gene>
    <name evidence="2" type="ORF">C8N25_1366</name>
</gene>
<name>A0A3E0D745_9BACT</name>
<proteinExistence type="predicted"/>
<feature type="region of interest" description="Disordered" evidence="1">
    <location>
        <begin position="50"/>
        <end position="80"/>
    </location>
</feature>
<evidence type="ECO:0000256" key="1">
    <source>
        <dbReference type="SAM" id="MobiDB-lite"/>
    </source>
</evidence>
<feature type="compositionally biased region" description="Polar residues" evidence="1">
    <location>
        <begin position="50"/>
        <end position="63"/>
    </location>
</feature>